<evidence type="ECO:0000313" key="2">
    <source>
        <dbReference type="EMBL" id="CAG7600655.1"/>
    </source>
</evidence>
<comment type="caution">
    <text evidence="2">The sequence shown here is derived from an EMBL/GenBank/DDBJ whole genome shotgun (WGS) entry which is preliminary data.</text>
</comment>
<protein>
    <recommendedName>
        <fullName evidence="1">Calcineurin-like phosphoesterase domain-containing protein</fullName>
    </recommendedName>
</protein>
<evidence type="ECO:0000259" key="1">
    <source>
        <dbReference type="Pfam" id="PF00149"/>
    </source>
</evidence>
<proteinExistence type="predicted"/>
<dbReference type="GO" id="GO:0016787">
    <property type="term" value="F:hydrolase activity"/>
    <property type="evidence" value="ECO:0007669"/>
    <property type="project" value="InterPro"/>
</dbReference>
<evidence type="ECO:0000313" key="3">
    <source>
        <dbReference type="Proteomes" id="UP000693672"/>
    </source>
</evidence>
<keyword evidence="3" id="KW-1185">Reference proteome</keyword>
<dbReference type="AlphaFoldDB" id="A0A916JTV5"/>
<name>A0A916JTV5_9BACL</name>
<sequence length="272" mass="30206">MLKQTPKKDKGDEMKRTRASVKQVISFAVVGDSHVGYGNSSTIFKSLLPKVVSSGNKRFVIFGGDNAQAGTDHGKFAQGRYVDFKNTADSVLGAKKIPYKASIGNWETTTRGLFKKYLGSVAGQMNFPGTQGKVKYVWLDNAPGRFSKKSIDILNTLDNQHYYIIDFHWPLNVKGITSSVDPSHVLSMAETKTFFNAIPSAARDNVLAIFSHHAHKFFQKYTNIYSGFTKTKFFVCGCSGDYKCKPSSRGYYDATLTLQNNQYTVRATAVRA</sequence>
<dbReference type="EMBL" id="CAJVAS010000001">
    <property type="protein sequence ID" value="CAG7600655.1"/>
    <property type="molecule type" value="Genomic_DNA"/>
</dbReference>
<dbReference type="Pfam" id="PF00149">
    <property type="entry name" value="Metallophos"/>
    <property type="match status" value="1"/>
</dbReference>
<feature type="domain" description="Calcineurin-like phosphoesterase" evidence="1">
    <location>
        <begin position="26"/>
        <end position="138"/>
    </location>
</feature>
<dbReference type="InterPro" id="IPR004843">
    <property type="entry name" value="Calcineurin-like_PHP"/>
</dbReference>
<dbReference type="Proteomes" id="UP000693672">
    <property type="component" value="Unassembled WGS sequence"/>
</dbReference>
<organism evidence="2 3">
    <name type="scientific">Paenibacillus solanacearum</name>
    <dbReference type="NCBI Taxonomy" id="2048548"/>
    <lineage>
        <taxon>Bacteria</taxon>
        <taxon>Bacillati</taxon>
        <taxon>Bacillota</taxon>
        <taxon>Bacilli</taxon>
        <taxon>Bacillales</taxon>
        <taxon>Paenibacillaceae</taxon>
        <taxon>Paenibacillus</taxon>
    </lineage>
</organism>
<gene>
    <name evidence="2" type="ORF">PAESOLCIP111_00416</name>
</gene>
<reference evidence="2" key="1">
    <citation type="submission" date="2021-06" db="EMBL/GenBank/DDBJ databases">
        <authorList>
            <person name="Criscuolo A."/>
        </authorList>
    </citation>
    <scope>NUCLEOTIDE SEQUENCE</scope>
    <source>
        <strain evidence="2">CIP111600</strain>
    </source>
</reference>
<accession>A0A916JTV5</accession>